<dbReference type="InterPro" id="IPR052158">
    <property type="entry name" value="INH-QAR"/>
</dbReference>
<keyword evidence="3" id="KW-0812">Transmembrane</keyword>
<evidence type="ECO:0000313" key="6">
    <source>
        <dbReference type="EMBL" id="MEK8033496.1"/>
    </source>
</evidence>
<comment type="caution">
    <text evidence="6">The sequence shown here is derived from an EMBL/GenBank/DDBJ whole genome shotgun (WGS) entry which is preliminary data.</text>
</comment>
<dbReference type="PANTHER" id="PTHR43130:SF3">
    <property type="entry name" value="HTH-TYPE TRANSCRIPTIONAL REGULATOR RV1931C"/>
    <property type="match status" value="1"/>
</dbReference>
<name>A0ABU9BUK0_9BURK</name>
<sequence>MPNTAAAARRPRTLKLGLVLYPGCMPAGLFAAADMVRACNLRSGNERVAIDWVAAESGPMAVENGPPIQAASLMNETHWDALLLPGHWATSADALDASMQGQRALIDALRRLPRRTALWSYCAGVPLVAASGLLDGLMATATWWLQPWLAERYPAVRWQSASTVADGRIVTAAGPGGYLPLLLDRLGGLFGLAVLRDVQNVLVLPHPRQRHPAFEAVEPVALRDAALRELLWFAQKTPAHALDLPCAAAQMKVSVRTLCRRVQDATGLSAGDWLRRIKLSQVGEALRHSRSPLKTICDDLGFSSESSLHRAFRDLTGLAPAAYRRTFGEPPPSSGALSRP</sequence>
<evidence type="ECO:0000313" key="7">
    <source>
        <dbReference type="Proteomes" id="UP001371218"/>
    </source>
</evidence>
<feature type="domain" description="HTH araC/xylS-type" evidence="5">
    <location>
        <begin position="228"/>
        <end position="326"/>
    </location>
</feature>
<gene>
    <name evidence="6" type="ORF">AACH06_21965</name>
</gene>
<accession>A0ABU9BUK0</accession>
<reference evidence="6 7" key="1">
    <citation type="submission" date="2024-04" db="EMBL/GenBank/DDBJ databases">
        <title>Novel species of the genus Ideonella isolated from streams.</title>
        <authorList>
            <person name="Lu H."/>
        </authorList>
    </citation>
    <scope>NUCLEOTIDE SEQUENCE [LARGE SCALE GENOMIC DNA]</scope>
    <source>
        <strain evidence="6 7">DXS29W</strain>
    </source>
</reference>
<dbReference type="EMBL" id="JBBUTG010000016">
    <property type="protein sequence ID" value="MEK8033496.1"/>
    <property type="molecule type" value="Genomic_DNA"/>
</dbReference>
<dbReference type="SUPFAM" id="SSF52317">
    <property type="entry name" value="Class I glutamine amidotransferase-like"/>
    <property type="match status" value="1"/>
</dbReference>
<feature type="signal peptide" evidence="4">
    <location>
        <begin position="1"/>
        <end position="31"/>
    </location>
</feature>
<keyword evidence="2" id="KW-0804">Transcription</keyword>
<keyword evidence="4" id="KW-0732">Signal</keyword>
<keyword evidence="3" id="KW-1133">Transmembrane helix</keyword>
<dbReference type="RefSeq" id="WP_341427916.1">
    <property type="nucleotide sequence ID" value="NZ_JBBUTG010000016.1"/>
</dbReference>
<evidence type="ECO:0000256" key="3">
    <source>
        <dbReference type="SAM" id="Phobius"/>
    </source>
</evidence>
<dbReference type="SUPFAM" id="SSF46689">
    <property type="entry name" value="Homeodomain-like"/>
    <property type="match status" value="1"/>
</dbReference>
<organism evidence="6 7">
    <name type="scientific">Ideonella lacteola</name>
    <dbReference type="NCBI Taxonomy" id="2984193"/>
    <lineage>
        <taxon>Bacteria</taxon>
        <taxon>Pseudomonadati</taxon>
        <taxon>Pseudomonadota</taxon>
        <taxon>Betaproteobacteria</taxon>
        <taxon>Burkholderiales</taxon>
        <taxon>Sphaerotilaceae</taxon>
        <taxon>Ideonella</taxon>
    </lineage>
</organism>
<evidence type="ECO:0000259" key="5">
    <source>
        <dbReference type="PROSITE" id="PS01124"/>
    </source>
</evidence>
<dbReference type="Proteomes" id="UP001371218">
    <property type="component" value="Unassembled WGS sequence"/>
</dbReference>
<keyword evidence="1" id="KW-0805">Transcription regulation</keyword>
<keyword evidence="3" id="KW-0472">Membrane</keyword>
<evidence type="ECO:0000256" key="4">
    <source>
        <dbReference type="SAM" id="SignalP"/>
    </source>
</evidence>
<evidence type="ECO:0000256" key="2">
    <source>
        <dbReference type="ARBA" id="ARBA00023163"/>
    </source>
</evidence>
<dbReference type="InterPro" id="IPR009057">
    <property type="entry name" value="Homeodomain-like_sf"/>
</dbReference>
<dbReference type="InterPro" id="IPR029062">
    <property type="entry name" value="Class_I_gatase-like"/>
</dbReference>
<dbReference type="Gene3D" id="1.10.10.60">
    <property type="entry name" value="Homeodomain-like"/>
    <property type="match status" value="1"/>
</dbReference>
<feature type="transmembrane region" description="Helical" evidence="3">
    <location>
        <begin position="118"/>
        <end position="145"/>
    </location>
</feature>
<protein>
    <submittedName>
        <fullName evidence="6">Helix-turn-helix domain-containing protein</fullName>
    </submittedName>
</protein>
<proteinExistence type="predicted"/>
<dbReference type="SMART" id="SM00342">
    <property type="entry name" value="HTH_ARAC"/>
    <property type="match status" value="1"/>
</dbReference>
<dbReference type="PROSITE" id="PS01124">
    <property type="entry name" value="HTH_ARAC_FAMILY_2"/>
    <property type="match status" value="1"/>
</dbReference>
<dbReference type="PANTHER" id="PTHR43130">
    <property type="entry name" value="ARAC-FAMILY TRANSCRIPTIONAL REGULATOR"/>
    <property type="match status" value="1"/>
</dbReference>
<feature type="chain" id="PRO_5046395217" evidence="4">
    <location>
        <begin position="32"/>
        <end position="340"/>
    </location>
</feature>
<keyword evidence="7" id="KW-1185">Reference proteome</keyword>
<dbReference type="Gene3D" id="3.40.50.880">
    <property type="match status" value="1"/>
</dbReference>
<evidence type="ECO:0000256" key="1">
    <source>
        <dbReference type="ARBA" id="ARBA00023015"/>
    </source>
</evidence>
<dbReference type="Pfam" id="PF12833">
    <property type="entry name" value="HTH_18"/>
    <property type="match status" value="1"/>
</dbReference>
<dbReference type="InterPro" id="IPR018060">
    <property type="entry name" value="HTH_AraC"/>
</dbReference>